<dbReference type="AlphaFoldDB" id="A0A1G6A5Z9"/>
<gene>
    <name evidence="1" type="ORF">SAMN05660653_00175</name>
</gene>
<organism evidence="1 2">
    <name type="scientific">Desulfonatronum thiosulfatophilum</name>
    <dbReference type="NCBI Taxonomy" id="617002"/>
    <lineage>
        <taxon>Bacteria</taxon>
        <taxon>Pseudomonadati</taxon>
        <taxon>Thermodesulfobacteriota</taxon>
        <taxon>Desulfovibrionia</taxon>
        <taxon>Desulfovibrionales</taxon>
        <taxon>Desulfonatronaceae</taxon>
        <taxon>Desulfonatronum</taxon>
    </lineage>
</organism>
<accession>A0A1G6A5Z9</accession>
<reference evidence="1 2" key="1">
    <citation type="submission" date="2016-10" db="EMBL/GenBank/DDBJ databases">
        <authorList>
            <person name="de Groot N.N."/>
        </authorList>
    </citation>
    <scope>NUCLEOTIDE SEQUENCE [LARGE SCALE GENOMIC DNA]</scope>
    <source>
        <strain evidence="1 2">ASO4-2</strain>
    </source>
</reference>
<dbReference type="STRING" id="617002.SAMN05660653_00175"/>
<dbReference type="EMBL" id="FMXO01000001">
    <property type="protein sequence ID" value="SDB03809.1"/>
    <property type="molecule type" value="Genomic_DNA"/>
</dbReference>
<dbReference type="RefSeq" id="WP_092116263.1">
    <property type="nucleotide sequence ID" value="NZ_FMXO01000001.1"/>
</dbReference>
<keyword evidence="2" id="KW-1185">Reference proteome</keyword>
<evidence type="ECO:0000313" key="2">
    <source>
        <dbReference type="Proteomes" id="UP000198771"/>
    </source>
</evidence>
<protein>
    <recommendedName>
        <fullName evidence="3">ArsR family transcriptional regulator</fullName>
    </recommendedName>
</protein>
<dbReference type="Proteomes" id="UP000198771">
    <property type="component" value="Unassembled WGS sequence"/>
</dbReference>
<name>A0A1G6A5Z9_9BACT</name>
<proteinExistence type="predicted"/>
<evidence type="ECO:0008006" key="3">
    <source>
        <dbReference type="Google" id="ProtNLM"/>
    </source>
</evidence>
<sequence length="99" mass="10794">MSKYAALVNENRRLEILRVLAQDPGYQLNERLIQDALGLVGIASSVDQVRSAGAWLREQGLAEIEELSGIYLIRATRRGLDVAEGRAVVPGVARPLPEA</sequence>
<evidence type="ECO:0000313" key="1">
    <source>
        <dbReference type="EMBL" id="SDB03809.1"/>
    </source>
</evidence>
<dbReference type="OrthoDB" id="7855192at2"/>